<evidence type="ECO:0000259" key="11">
    <source>
        <dbReference type="PROSITE" id="PS51686"/>
    </source>
</evidence>
<feature type="compositionally biased region" description="Acidic residues" evidence="10">
    <location>
        <begin position="115"/>
        <end position="167"/>
    </location>
</feature>
<evidence type="ECO:0000256" key="5">
    <source>
        <dbReference type="ARBA" id="ARBA00022679"/>
    </source>
</evidence>
<dbReference type="PROSITE" id="PS01153">
    <property type="entry name" value="NOL1_NOP2_SUN"/>
    <property type="match status" value="1"/>
</dbReference>
<feature type="region of interest" description="Disordered" evidence="10">
    <location>
        <begin position="575"/>
        <end position="729"/>
    </location>
</feature>
<reference evidence="12 13" key="1">
    <citation type="journal article" date="2021" name="J. Hered.">
        <title>A chromosome-level genome assembly of the parasitoid wasp, Cotesia glomerata (Hymenoptera: Braconidae).</title>
        <authorList>
            <person name="Pinto B.J."/>
            <person name="Weis J.J."/>
            <person name="Gamble T."/>
            <person name="Ode P.J."/>
            <person name="Paul R."/>
            <person name="Zaspel J.M."/>
        </authorList>
    </citation>
    <scope>NUCLEOTIDE SEQUENCE [LARGE SCALE GENOMIC DNA]</scope>
    <source>
        <strain evidence="12">CgM1</strain>
    </source>
</reference>
<evidence type="ECO:0000256" key="3">
    <source>
        <dbReference type="ARBA" id="ARBA00022517"/>
    </source>
</evidence>
<dbReference type="SUPFAM" id="SSF53335">
    <property type="entry name" value="S-adenosyl-L-methionine-dependent methyltransferases"/>
    <property type="match status" value="1"/>
</dbReference>
<dbReference type="InterPro" id="IPR023273">
    <property type="entry name" value="RCMT_NOP2"/>
</dbReference>
<comment type="subcellular location">
    <subcellularLocation>
        <location evidence="1">Nucleus</location>
        <location evidence="1">Nucleolus</location>
    </subcellularLocation>
</comment>
<evidence type="ECO:0000256" key="8">
    <source>
        <dbReference type="ARBA" id="ARBA00023242"/>
    </source>
</evidence>
<dbReference type="GO" id="GO:0000470">
    <property type="term" value="P:maturation of LSU-rRNA"/>
    <property type="evidence" value="ECO:0007669"/>
    <property type="project" value="TreeGrafter"/>
</dbReference>
<dbReference type="InterPro" id="IPR001678">
    <property type="entry name" value="MeTrfase_RsmB-F_NOP2_dom"/>
</dbReference>
<evidence type="ECO:0000256" key="4">
    <source>
        <dbReference type="ARBA" id="ARBA00022603"/>
    </source>
</evidence>
<accession>A0AAV7J0D9</accession>
<feature type="compositionally biased region" description="Basic and acidic residues" evidence="10">
    <location>
        <begin position="171"/>
        <end position="191"/>
    </location>
</feature>
<dbReference type="FunFam" id="3.30.70.1170:FF:000001">
    <property type="entry name" value="Ribosomal RNA methyltransferase Nop2"/>
    <property type="match status" value="1"/>
</dbReference>
<dbReference type="Pfam" id="PF01189">
    <property type="entry name" value="Methyltr_RsmB-F"/>
    <property type="match status" value="1"/>
</dbReference>
<feature type="binding site" evidence="9">
    <location>
        <position position="397"/>
    </location>
    <ligand>
        <name>S-adenosyl-L-methionine</name>
        <dbReference type="ChEBI" id="CHEBI:59789"/>
    </ligand>
</feature>
<keyword evidence="8" id="KW-0539">Nucleus</keyword>
<feature type="compositionally biased region" description="Basic and acidic residues" evidence="10">
    <location>
        <begin position="615"/>
        <end position="639"/>
    </location>
</feature>
<dbReference type="InterPro" id="IPR029063">
    <property type="entry name" value="SAM-dependent_MTases_sf"/>
</dbReference>
<keyword evidence="4 9" id="KW-0489">Methyltransferase</keyword>
<dbReference type="PRINTS" id="PR02008">
    <property type="entry name" value="RCMTFAMILY"/>
</dbReference>
<dbReference type="Gene3D" id="3.30.70.1170">
    <property type="entry name" value="Sun protein, domain 3"/>
    <property type="match status" value="1"/>
</dbReference>
<feature type="binding site" evidence="9">
    <location>
        <begin position="373"/>
        <end position="379"/>
    </location>
    <ligand>
        <name>S-adenosyl-L-methionine</name>
        <dbReference type="ChEBI" id="CHEBI:59789"/>
    </ligand>
</feature>
<feature type="binding site" evidence="9">
    <location>
        <position position="441"/>
    </location>
    <ligand>
        <name>S-adenosyl-L-methionine</name>
        <dbReference type="ChEBI" id="CHEBI:59789"/>
    </ligand>
</feature>
<evidence type="ECO:0000256" key="6">
    <source>
        <dbReference type="ARBA" id="ARBA00022691"/>
    </source>
</evidence>
<dbReference type="Gene3D" id="3.40.50.150">
    <property type="entry name" value="Vaccinia Virus protein VP39"/>
    <property type="match status" value="1"/>
</dbReference>
<organism evidence="12 13">
    <name type="scientific">Cotesia glomerata</name>
    <name type="common">Lepidopteran parasitic wasp</name>
    <name type="synonym">Apanteles glomeratus</name>
    <dbReference type="NCBI Taxonomy" id="32391"/>
    <lineage>
        <taxon>Eukaryota</taxon>
        <taxon>Metazoa</taxon>
        <taxon>Ecdysozoa</taxon>
        <taxon>Arthropoda</taxon>
        <taxon>Hexapoda</taxon>
        <taxon>Insecta</taxon>
        <taxon>Pterygota</taxon>
        <taxon>Neoptera</taxon>
        <taxon>Endopterygota</taxon>
        <taxon>Hymenoptera</taxon>
        <taxon>Apocrita</taxon>
        <taxon>Ichneumonoidea</taxon>
        <taxon>Braconidae</taxon>
        <taxon>Microgastrinae</taxon>
        <taxon>Cotesia</taxon>
    </lineage>
</organism>
<dbReference type="GO" id="GO:0003723">
    <property type="term" value="F:RNA binding"/>
    <property type="evidence" value="ECO:0007669"/>
    <property type="project" value="UniProtKB-UniRule"/>
</dbReference>
<dbReference type="PRINTS" id="PR02012">
    <property type="entry name" value="RCMTNOP2"/>
</dbReference>
<dbReference type="InterPro" id="IPR049560">
    <property type="entry name" value="MeTrfase_RsmB-F_NOP2_cat"/>
</dbReference>
<feature type="compositionally biased region" description="Basic and acidic residues" evidence="10">
    <location>
        <begin position="685"/>
        <end position="717"/>
    </location>
</feature>
<evidence type="ECO:0000256" key="9">
    <source>
        <dbReference type="PROSITE-ProRule" id="PRU01023"/>
    </source>
</evidence>
<name>A0AAV7J0D9_COTGL</name>
<feature type="binding site" evidence="9">
    <location>
        <position position="424"/>
    </location>
    <ligand>
        <name>S-adenosyl-L-methionine</name>
        <dbReference type="ChEBI" id="CHEBI:59789"/>
    </ligand>
</feature>
<proteinExistence type="inferred from homology"/>
<feature type="region of interest" description="Disordered" evidence="10">
    <location>
        <begin position="1"/>
        <end position="193"/>
    </location>
</feature>
<dbReference type="NCBIfam" id="TIGR00446">
    <property type="entry name" value="nop2p"/>
    <property type="match status" value="1"/>
</dbReference>
<feature type="compositionally biased region" description="Acidic residues" evidence="10">
    <location>
        <begin position="578"/>
        <end position="588"/>
    </location>
</feature>
<feature type="domain" description="SAM-dependent MTase RsmB/NOP-type" evidence="11">
    <location>
        <begin position="281"/>
        <end position="567"/>
    </location>
</feature>
<feature type="compositionally biased region" description="Acidic residues" evidence="10">
    <location>
        <begin position="81"/>
        <end position="98"/>
    </location>
</feature>
<keyword evidence="5 9" id="KW-0808">Transferase</keyword>
<gene>
    <name evidence="12" type="ORF">KQX54_019030</name>
</gene>
<evidence type="ECO:0000256" key="7">
    <source>
        <dbReference type="ARBA" id="ARBA00022884"/>
    </source>
</evidence>
<keyword evidence="7 9" id="KW-0694">RNA-binding</keyword>
<dbReference type="GO" id="GO:0070475">
    <property type="term" value="P:rRNA base methylation"/>
    <property type="evidence" value="ECO:0007669"/>
    <property type="project" value="TreeGrafter"/>
</dbReference>
<dbReference type="EMBL" id="JAHXZJ010000374">
    <property type="protein sequence ID" value="KAH0561724.1"/>
    <property type="molecule type" value="Genomic_DNA"/>
</dbReference>
<evidence type="ECO:0000256" key="1">
    <source>
        <dbReference type="ARBA" id="ARBA00004604"/>
    </source>
</evidence>
<dbReference type="InterPro" id="IPR011023">
    <property type="entry name" value="Nop2p"/>
</dbReference>
<dbReference type="GO" id="GO:0005730">
    <property type="term" value="C:nucleolus"/>
    <property type="evidence" value="ECO:0007669"/>
    <property type="project" value="UniProtKB-SubCell"/>
</dbReference>
<keyword evidence="13" id="KW-1185">Reference proteome</keyword>
<dbReference type="GO" id="GO:0009383">
    <property type="term" value="F:rRNA (cytosine-C5-)-methyltransferase activity"/>
    <property type="evidence" value="ECO:0007669"/>
    <property type="project" value="TreeGrafter"/>
</dbReference>
<dbReference type="AlphaFoldDB" id="A0AAV7J0D9"/>
<keyword evidence="6 9" id="KW-0949">S-adenosyl-L-methionine</keyword>
<evidence type="ECO:0000256" key="2">
    <source>
        <dbReference type="ARBA" id="ARBA00007494"/>
    </source>
</evidence>
<sequence length="729" mass="83476">MGRKAKFGDPKAIKGPGRKARKQGDPVLPRSLQVKGDRNEYPDPRQKKRFDVMKKRPKRNNKFQKDGPAFKKQKVVAKTESEDESDPEYASEEEPMDDSEFKKGMFVKHKRDILADDSDGEAEGTEEEDDQEPEEQEENDNDSDEGEDSDDDDDDDDNDDDDNDNDGDLLPIERESKKLQKKYEEEKKLDEAETDDMVRQCVFEFPTEEELEQPLSLKDIQTRIRDLIMVLNDFNRLRDPNRGRSEYLQLLKSDLCSYYSYNEFLMELLMQIFPLGELVDYLEASEVQRPLTIRTNTLKTRRRDLAQALINRGVNLDPVGKWTKVGLVIYSSQVPMGATPEYLAGHYVLQGASSMLPVMALDPQENERVLDMSSAPGGKASHIAAQMKNTGVLFANDVNADRLKAVVGNFHRLGVVNSVITNYDGRKIPGIIKGFDRVLLDAPCTGTGVVAKDPSVKTNKDKTDVQRCFTLQRELLLAAIDCVNAKSKAAVIVYSTCSILPEENECIIDYALKKRNVKLVPTGLDFGEEGFVNYREHRFHPSMKLTRRYYPHTHNVDGFFVAKFKKFSNTIPLNSKNEDEDDEVGEEVEEKKKGKKNKSVFNTGKIFNKNGDAPIKIKKESKNDDGEKVEEKKKSKENKQNFSTVKNLEKKIGEKIKKKKVKDNRKLVNENSEDKGMKESRKKKDNNIKEIKEKEKKIKSEKIDKKEKNKNLKEKIQLKQNKLKRKKLN</sequence>
<protein>
    <recommendedName>
        <fullName evidence="11">SAM-dependent MTase RsmB/NOP-type domain-containing protein</fullName>
    </recommendedName>
</protein>
<comment type="similarity">
    <text evidence="2 9">Belongs to the class I-like SAM-binding methyltransferase superfamily. RsmB/NOP family.</text>
</comment>
<evidence type="ECO:0000313" key="13">
    <source>
        <dbReference type="Proteomes" id="UP000826195"/>
    </source>
</evidence>
<feature type="compositionally biased region" description="Basic and acidic residues" evidence="10">
    <location>
        <begin position="35"/>
        <end position="54"/>
    </location>
</feature>
<keyword evidence="3" id="KW-0690">Ribosome biogenesis</keyword>
<dbReference type="InterPro" id="IPR023267">
    <property type="entry name" value="RCMT"/>
</dbReference>
<comment type="caution">
    <text evidence="12">The sequence shown here is derived from an EMBL/GenBank/DDBJ whole genome shotgun (WGS) entry which is preliminary data.</text>
</comment>
<dbReference type="PROSITE" id="PS51686">
    <property type="entry name" value="SAM_MT_RSMB_NOP"/>
    <property type="match status" value="1"/>
</dbReference>
<feature type="compositionally biased region" description="Basic and acidic residues" evidence="10">
    <location>
        <begin position="1"/>
        <end position="12"/>
    </location>
</feature>
<dbReference type="PANTHER" id="PTHR22807">
    <property type="entry name" value="NOP2 YEAST -RELATED NOL1/NOP2/FMU SUN DOMAIN-CONTAINING"/>
    <property type="match status" value="1"/>
</dbReference>
<dbReference type="Proteomes" id="UP000826195">
    <property type="component" value="Unassembled WGS sequence"/>
</dbReference>
<feature type="active site" description="Nucleophile" evidence="9">
    <location>
        <position position="497"/>
    </location>
</feature>
<evidence type="ECO:0000256" key="10">
    <source>
        <dbReference type="SAM" id="MobiDB-lite"/>
    </source>
</evidence>
<dbReference type="InterPro" id="IPR018314">
    <property type="entry name" value="RsmB/NOL1/NOP2-like_CS"/>
</dbReference>
<dbReference type="PANTHER" id="PTHR22807:SF30">
    <property type="entry name" value="28S RRNA (CYTOSINE(4447)-C(5))-METHYLTRANSFERASE-RELATED"/>
    <property type="match status" value="1"/>
</dbReference>
<feature type="compositionally biased region" description="Basic and acidic residues" evidence="10">
    <location>
        <begin position="664"/>
        <end position="679"/>
    </location>
</feature>
<evidence type="ECO:0000313" key="12">
    <source>
        <dbReference type="EMBL" id="KAH0561724.1"/>
    </source>
</evidence>